<evidence type="ECO:0000256" key="4">
    <source>
        <dbReference type="ARBA" id="ARBA00023253"/>
    </source>
</evidence>
<dbReference type="InterPro" id="IPR024709">
    <property type="entry name" value="FucosylTrfase_pln"/>
</dbReference>
<keyword evidence="3" id="KW-0808">Transferase</keyword>
<sequence length="420" mass="46830">MFVDPRQVVAGFLTVYMFTMLGNMVKQEQFSSPQAKLPGAPNAHFDVVRVEEEDVDTGPPVNEGPWKAQGKGLTPCWSKPDPKKPETSRGHITFSLAYGPEHHVSQVAAAVVIARYLGAALVLPDIRGSELGQKRKFEDIYNVDKFIESLDGVVKIVKELPSEVKTQKPAVVKVTGRVTVDYIRKNIEPIFKRNSNFRLAIFSSLDNPKMNLNPKVELDSVSCLATFGTLQLNPEIQNVVHLMVERLRALSQRADGHFIAVDLRADALDQKECREDGGSGRKRCYNAQEIGELLRRIGFGADTTIYVTQTWWDERLNALKGMFPKTYVKDDIIPSDEKGKFLRSGGAELVQALDFFICSQSDVFVPAISGLFYENVAGRRIASSRTQIFVPHQVLGASSLSDFNSTYVSKRSHMAYSCYC</sequence>
<gene>
    <name evidence="8" type="ORF">Taro_038804</name>
</gene>
<keyword evidence="5" id="KW-0119">Carbohydrate metabolism</keyword>
<dbReference type="GO" id="GO:0016757">
    <property type="term" value="F:glycosyltransferase activity"/>
    <property type="evidence" value="ECO:0007669"/>
    <property type="project" value="UniProtKB-KW"/>
</dbReference>
<dbReference type="Pfam" id="PF10250">
    <property type="entry name" value="O-FucT"/>
    <property type="match status" value="1"/>
</dbReference>
<evidence type="ECO:0000256" key="3">
    <source>
        <dbReference type="ARBA" id="ARBA00022679"/>
    </source>
</evidence>
<evidence type="ECO:0000256" key="1">
    <source>
        <dbReference type="ARBA" id="ARBA00007737"/>
    </source>
</evidence>
<keyword evidence="4" id="KW-0294">Fucose metabolism</keyword>
<evidence type="ECO:0000313" key="8">
    <source>
        <dbReference type="EMBL" id="MQM05983.1"/>
    </source>
</evidence>
<dbReference type="PANTHER" id="PTHR31288">
    <property type="entry name" value="O-FUCOSYLTRANSFERASE FAMILY PROTEIN"/>
    <property type="match status" value="1"/>
</dbReference>
<evidence type="ECO:0000256" key="2">
    <source>
        <dbReference type="ARBA" id="ARBA00022676"/>
    </source>
</evidence>
<evidence type="ECO:0000256" key="7">
    <source>
        <dbReference type="SAM" id="MobiDB-lite"/>
    </source>
</evidence>
<name>A0A843W4I1_COLES</name>
<protein>
    <recommendedName>
        <fullName evidence="6">O-fucosyltransferase family protein</fullName>
    </recommendedName>
</protein>
<evidence type="ECO:0000256" key="6">
    <source>
        <dbReference type="ARBA" id="ARBA00030350"/>
    </source>
</evidence>
<dbReference type="Proteomes" id="UP000652761">
    <property type="component" value="Unassembled WGS sequence"/>
</dbReference>
<dbReference type="AlphaFoldDB" id="A0A843W4I1"/>
<evidence type="ECO:0000256" key="5">
    <source>
        <dbReference type="ARBA" id="ARBA00023277"/>
    </source>
</evidence>
<reference evidence="8" key="1">
    <citation type="submission" date="2017-07" db="EMBL/GenBank/DDBJ databases">
        <title>Taro Niue Genome Assembly and Annotation.</title>
        <authorList>
            <person name="Atibalentja N."/>
            <person name="Keating K."/>
            <person name="Fields C.J."/>
        </authorList>
    </citation>
    <scope>NUCLEOTIDE SEQUENCE</scope>
    <source>
        <strain evidence="8">Niue_2</strain>
        <tissue evidence="8">Leaf</tissue>
    </source>
</reference>
<accession>A0A843W4I1</accession>
<keyword evidence="2" id="KW-0328">Glycosyltransferase</keyword>
<proteinExistence type="inferred from homology"/>
<comment type="caution">
    <text evidence="8">The sequence shown here is derived from an EMBL/GenBank/DDBJ whole genome shotgun (WGS) entry which is preliminary data.</text>
</comment>
<dbReference type="InterPro" id="IPR019378">
    <property type="entry name" value="GDP-Fuc_O-FucTrfase"/>
</dbReference>
<dbReference type="EMBL" id="NMUH01003512">
    <property type="protein sequence ID" value="MQM05983.1"/>
    <property type="molecule type" value="Genomic_DNA"/>
</dbReference>
<keyword evidence="9" id="KW-1185">Reference proteome</keyword>
<dbReference type="OrthoDB" id="1899018at2759"/>
<dbReference type="PANTHER" id="PTHR31288:SF5">
    <property type="entry name" value="PROTEIN MANNAN SYNTHESIS-RELATED 1"/>
    <property type="match status" value="1"/>
</dbReference>
<dbReference type="GO" id="GO:0006004">
    <property type="term" value="P:fucose metabolic process"/>
    <property type="evidence" value="ECO:0007669"/>
    <property type="project" value="UniProtKB-KW"/>
</dbReference>
<feature type="region of interest" description="Disordered" evidence="7">
    <location>
        <begin position="56"/>
        <end position="87"/>
    </location>
</feature>
<comment type="similarity">
    <text evidence="1">Belongs to the glycosyltransferase GT106 family.</text>
</comment>
<organism evidence="8 9">
    <name type="scientific">Colocasia esculenta</name>
    <name type="common">Wild taro</name>
    <name type="synonym">Arum esculentum</name>
    <dbReference type="NCBI Taxonomy" id="4460"/>
    <lineage>
        <taxon>Eukaryota</taxon>
        <taxon>Viridiplantae</taxon>
        <taxon>Streptophyta</taxon>
        <taxon>Embryophyta</taxon>
        <taxon>Tracheophyta</taxon>
        <taxon>Spermatophyta</taxon>
        <taxon>Magnoliopsida</taxon>
        <taxon>Liliopsida</taxon>
        <taxon>Araceae</taxon>
        <taxon>Aroideae</taxon>
        <taxon>Colocasieae</taxon>
        <taxon>Colocasia</taxon>
    </lineage>
</organism>
<evidence type="ECO:0000313" key="9">
    <source>
        <dbReference type="Proteomes" id="UP000652761"/>
    </source>
</evidence>